<protein>
    <submittedName>
        <fullName evidence="2">GDSL-type esterase/lipase family protein</fullName>
    </submittedName>
</protein>
<organism evidence="2 3">
    <name type="scientific">Natronoglomus mannanivorans</name>
    <dbReference type="NCBI Taxonomy" id="2979990"/>
    <lineage>
        <taxon>Archaea</taxon>
        <taxon>Methanobacteriati</taxon>
        <taxon>Methanobacteriota</taxon>
        <taxon>Stenosarchaea group</taxon>
        <taxon>Halobacteria</taxon>
        <taxon>Halobacteriales</taxon>
        <taxon>Natrialbaceae</taxon>
        <taxon>Natronoglomus</taxon>
    </lineage>
</organism>
<name>A0ABT2QKK8_9EURY</name>
<accession>A0ABT2QKK8</accession>
<dbReference type="InterPro" id="IPR036514">
    <property type="entry name" value="SGNH_hydro_sf"/>
</dbReference>
<dbReference type="RefSeq" id="WP_338009197.1">
    <property type="nucleotide sequence ID" value="NZ_JAOPKB010000019.1"/>
</dbReference>
<dbReference type="Pfam" id="PF13472">
    <property type="entry name" value="Lipase_GDSL_2"/>
    <property type="match status" value="1"/>
</dbReference>
<gene>
    <name evidence="2" type="ORF">OB955_22580</name>
</gene>
<proteinExistence type="predicted"/>
<sequence length="337" mass="36634">MIHDGVKLHNVESLTDQNGGVRLDRLPRDVRETLNENAQIMYTHAAGCEVRFVADGPVSVTLSSPGECQVTPCYGSFLSPPDERVTLGDESTTIELDVPDQLNSLDPKLVDKMPFDPSVHRVTLYGGPAILHGIEGDVRPPEPAELPDRRYLVYGTSITQGIAATDRHLTYAGQTARRLGADLVNLGTSGSAYCEPDLAEYVAARDDWDLATLSISVNMLGSGFPAAEFRERAAYMIDTIANAHPDAPVACITLFPVFPDLRREKSVPESWKSTSEEYRATLRSVVAETSAPNVFLIEGPELLADSTGLAPDLVHPTDVGMVEIGERLARRLTPLLK</sequence>
<dbReference type="SUPFAM" id="SSF52266">
    <property type="entry name" value="SGNH hydrolase"/>
    <property type="match status" value="1"/>
</dbReference>
<feature type="domain" description="SGNH hydrolase-type esterase" evidence="1">
    <location>
        <begin position="154"/>
        <end position="321"/>
    </location>
</feature>
<dbReference type="Proteomes" id="UP001320972">
    <property type="component" value="Unassembled WGS sequence"/>
</dbReference>
<keyword evidence="3" id="KW-1185">Reference proteome</keyword>
<dbReference type="EMBL" id="JAOPKB010000019">
    <property type="protein sequence ID" value="MCU4975479.1"/>
    <property type="molecule type" value="Genomic_DNA"/>
</dbReference>
<evidence type="ECO:0000259" key="1">
    <source>
        <dbReference type="Pfam" id="PF13472"/>
    </source>
</evidence>
<evidence type="ECO:0000313" key="3">
    <source>
        <dbReference type="Proteomes" id="UP001320972"/>
    </source>
</evidence>
<evidence type="ECO:0000313" key="2">
    <source>
        <dbReference type="EMBL" id="MCU4975479.1"/>
    </source>
</evidence>
<dbReference type="Gene3D" id="3.40.50.1110">
    <property type="entry name" value="SGNH hydrolase"/>
    <property type="match status" value="1"/>
</dbReference>
<comment type="caution">
    <text evidence="2">The sequence shown here is derived from an EMBL/GenBank/DDBJ whole genome shotgun (WGS) entry which is preliminary data.</text>
</comment>
<dbReference type="InterPro" id="IPR013830">
    <property type="entry name" value="SGNH_hydro"/>
</dbReference>
<reference evidence="2 3" key="1">
    <citation type="submission" date="2022-09" db="EMBL/GenBank/DDBJ databases">
        <title>Enrichment on poylsaccharides allowed isolation of novel metabolic and taxonomic groups of Haloarchaea.</title>
        <authorList>
            <person name="Sorokin D.Y."/>
            <person name="Elcheninov A.G."/>
            <person name="Khizhniak T.V."/>
            <person name="Kolganova T.V."/>
            <person name="Kublanov I.V."/>
        </authorList>
    </citation>
    <scope>NUCLEOTIDE SEQUENCE [LARGE SCALE GENOMIC DNA]</scope>
    <source>
        <strain evidence="2 3">AArc-m2/3/4</strain>
    </source>
</reference>